<protein>
    <submittedName>
        <fullName evidence="1">Nucleoside 2-deoxyribosyltransferase</fullName>
    </submittedName>
</protein>
<keyword evidence="2" id="KW-1185">Reference proteome</keyword>
<proteinExistence type="predicted"/>
<dbReference type="SUPFAM" id="SSF52309">
    <property type="entry name" value="N-(deoxy)ribosyltransferase-like"/>
    <property type="match status" value="1"/>
</dbReference>
<organism evidence="1 2">
    <name type="scientific">Bombilactobacillus folatiphilus</name>
    <dbReference type="NCBI Taxonomy" id="2923362"/>
    <lineage>
        <taxon>Bacteria</taxon>
        <taxon>Bacillati</taxon>
        <taxon>Bacillota</taxon>
        <taxon>Bacilli</taxon>
        <taxon>Lactobacillales</taxon>
        <taxon>Lactobacillaceae</taxon>
        <taxon>Bombilactobacillus</taxon>
    </lineage>
</organism>
<accession>A0ABY4P9X1</accession>
<evidence type="ECO:0000313" key="2">
    <source>
        <dbReference type="Proteomes" id="UP000831495"/>
    </source>
</evidence>
<sequence>MTQQKTVYFACSWFSEAEKEFMAQGQAQLAKNPTIDWKNSFRPLDYQFNHIDVDKQPEITADLFWQMGTFRSDLAGIDRSDLLCGMYFPKNPDTGMAFEYGYAYANHKPIVSVIPDDSQEAINLMLLPSVNHYITLSQLATFDFTNISFQPHRAQAL</sequence>
<reference evidence="1" key="1">
    <citation type="journal article" date="2022" name="Int. J. Syst. Evol. Microbiol.">
        <title>Apilactobacillus apisilvae sp. nov., Nicolia spurrieriana gen. nov. sp. nov., Bombilactobacillus folatiphilus sp. nov. and Bombilactobacillus thymidiniphilus sp. nov., four new lactic acid bacterial isolates from stingless bees Tetragonula carbonaria and Austroplebeia australis.</title>
        <authorList>
            <person name="Oliphant S.A."/>
            <person name="Watson-Haigh N.S."/>
            <person name="Sumby K.M."/>
            <person name="Gardner J."/>
            <person name="Groom S."/>
            <person name="Jiranek V."/>
        </authorList>
    </citation>
    <scope>NUCLEOTIDE SEQUENCE</scope>
    <source>
        <strain evidence="1">SG4_D2</strain>
    </source>
</reference>
<dbReference type="Gene3D" id="3.40.50.450">
    <property type="match status" value="1"/>
</dbReference>
<dbReference type="Pfam" id="PF05014">
    <property type="entry name" value="Nuc_deoxyrib_tr"/>
    <property type="match status" value="1"/>
</dbReference>
<dbReference type="Proteomes" id="UP000831495">
    <property type="component" value="Chromosome"/>
</dbReference>
<dbReference type="InterPro" id="IPR007710">
    <property type="entry name" value="Nucleoside_deoxyribTrfase"/>
</dbReference>
<dbReference type="EMBL" id="CP093366">
    <property type="protein sequence ID" value="UQS82504.1"/>
    <property type="molecule type" value="Genomic_DNA"/>
</dbReference>
<gene>
    <name evidence="1" type="ORF">MOO45_02310</name>
</gene>
<evidence type="ECO:0000313" key="1">
    <source>
        <dbReference type="EMBL" id="UQS82504.1"/>
    </source>
</evidence>
<name>A0ABY4P9X1_9LACO</name>
<dbReference type="RefSeq" id="WP_249514782.1">
    <property type="nucleotide sequence ID" value="NZ_CP093366.1"/>
</dbReference>